<dbReference type="PANTHER" id="PTHR44103">
    <property type="entry name" value="PROPROTEIN CONVERTASE P"/>
    <property type="match status" value="1"/>
</dbReference>
<evidence type="ECO:0000256" key="1">
    <source>
        <dbReference type="ARBA" id="ARBA00022729"/>
    </source>
</evidence>
<comment type="caution">
    <text evidence="2">The sequence shown here is derived from an EMBL/GenBank/DDBJ whole genome shotgun (WGS) entry which is preliminary data.</text>
</comment>
<dbReference type="AlphaFoldDB" id="A0A5N8VR25"/>
<dbReference type="SUPFAM" id="SSF69318">
    <property type="entry name" value="Integrin alpha N-terminal domain"/>
    <property type="match status" value="1"/>
</dbReference>
<dbReference type="InterPro" id="IPR013517">
    <property type="entry name" value="FG-GAP"/>
</dbReference>
<dbReference type="SUPFAM" id="SSF101908">
    <property type="entry name" value="Putative isomerase YbhE"/>
    <property type="match status" value="1"/>
</dbReference>
<protein>
    <submittedName>
        <fullName evidence="2">VCBS repeat-containing protein</fullName>
    </submittedName>
</protein>
<dbReference type="OrthoDB" id="3275941at2"/>
<organism evidence="2 3">
    <name type="scientific">Streptomyces adustus</name>
    <dbReference type="NCBI Taxonomy" id="1609272"/>
    <lineage>
        <taxon>Bacteria</taxon>
        <taxon>Bacillati</taxon>
        <taxon>Actinomycetota</taxon>
        <taxon>Actinomycetes</taxon>
        <taxon>Kitasatosporales</taxon>
        <taxon>Streptomycetaceae</taxon>
        <taxon>Streptomyces</taxon>
    </lineage>
</organism>
<name>A0A5N8VR25_9ACTN</name>
<dbReference type="Proteomes" id="UP000325849">
    <property type="component" value="Unassembled WGS sequence"/>
</dbReference>
<dbReference type="PANTHER" id="PTHR44103:SF1">
    <property type="entry name" value="PROPROTEIN CONVERTASE P"/>
    <property type="match status" value="1"/>
</dbReference>
<evidence type="ECO:0000313" key="3">
    <source>
        <dbReference type="Proteomes" id="UP000325849"/>
    </source>
</evidence>
<proteinExistence type="predicted"/>
<sequence length="733" mass="77024">MRFLSSRRHGVVLPGEGSLSRRVHSRSTANRRARIAITLTGLAALGAGSLTTAGPAAADTTLMPLRTGGVWGLDYAGGVLTTVENAPNGDPYVTNRTISADGTAAGERDTRGYAGTYANGAHMQWVPCDAGSCTTLRAAGNGHVGVFFGNGEGHEGQERVQIRDNRDSYIDHGADPVVTGGRFVDVTGRYFVYDAASTGKQYVDAAQPYLVQDVRLTRAVTAASVWGSRLYAPGTGNGTVTAYDLEQKKTVETLATGAPCTVKELQVVGRWVYWNCGATGPAGVYDRTAKKNITVPSGPALVGDGYLVRHDRTAGKLLLTDFHTGTAAAPREIADLPAGNTADQRRLTWSVDKFGGDIAYVDAEHTVHVVQSGVPSQPLALIEAEVDDNSVDVRDDWWNSVWQLNKPARWTFTVKDVLGRTVHTQSGTGTAPEAGWNARTDAGAVPYNGRYTWTLTATATEGTGTYTGGGSIVLSGGLPVHHDLGGYGYGDLVTLDASGRLGVRYSPGNGTVAGAVSGAGWAAGTVAVPFGDMTGDRCAETLIRMPNGELRRYLGRCAGSYTPASSHVSLGTGWKQYDVLTSPGDVNKDGLPDLIARNATTGTVYLYKSTTAGKLAARVKLFDNWKGYKKIVGVGDFNGDGVGDLLAQDKANTLWRYDGNGSGGFRARVKVAAAWGASYNVVVGVGDITGDGRADLVARDTAGNLYRNNGTGKGSFGARTKIAGGWGVYKGIF</sequence>
<keyword evidence="3" id="KW-1185">Reference proteome</keyword>
<accession>A0A5N8VR25</accession>
<keyword evidence="1" id="KW-0732">Signal</keyword>
<gene>
    <name evidence="2" type="ORF">FNH09_40360</name>
</gene>
<evidence type="ECO:0000313" key="2">
    <source>
        <dbReference type="EMBL" id="MPY37242.1"/>
    </source>
</evidence>
<reference evidence="2 3" key="1">
    <citation type="submission" date="2019-07" db="EMBL/GenBank/DDBJ databases">
        <title>New species of Amycolatopsis and Streptomyces.</title>
        <authorList>
            <person name="Duangmal K."/>
            <person name="Teo W.F.A."/>
            <person name="Lipun K."/>
        </authorList>
    </citation>
    <scope>NUCLEOTIDE SEQUENCE [LARGE SCALE GENOMIC DNA]</scope>
    <source>
        <strain evidence="2 3">NBRC 109810</strain>
    </source>
</reference>
<dbReference type="InterPro" id="IPR028994">
    <property type="entry name" value="Integrin_alpha_N"/>
</dbReference>
<dbReference type="Pfam" id="PF13517">
    <property type="entry name" value="FG-GAP_3"/>
    <property type="match status" value="1"/>
</dbReference>
<dbReference type="EMBL" id="VJZD01000292">
    <property type="protein sequence ID" value="MPY37242.1"/>
    <property type="molecule type" value="Genomic_DNA"/>
</dbReference>
<dbReference type="Gene3D" id="2.130.10.130">
    <property type="entry name" value="Integrin alpha, N-terminal"/>
    <property type="match status" value="1"/>
</dbReference>